<dbReference type="EMBL" id="DSIY01000220">
    <property type="protein sequence ID" value="HEG91657.1"/>
    <property type="molecule type" value="Genomic_DNA"/>
</dbReference>
<organism evidence="1">
    <name type="scientific">Thermorudis peleae</name>
    <dbReference type="NCBI Taxonomy" id="1382356"/>
    <lineage>
        <taxon>Bacteria</taxon>
        <taxon>Pseudomonadati</taxon>
        <taxon>Thermomicrobiota</taxon>
        <taxon>Thermomicrobia</taxon>
        <taxon>Thermomicrobia incertae sedis</taxon>
        <taxon>Thermorudis</taxon>
    </lineage>
</organism>
<evidence type="ECO:0000313" key="1">
    <source>
        <dbReference type="EMBL" id="HEG91657.1"/>
    </source>
</evidence>
<dbReference type="AlphaFoldDB" id="A0A831T963"/>
<proteinExistence type="predicted"/>
<protein>
    <submittedName>
        <fullName evidence="1">Uncharacterized protein</fullName>
    </submittedName>
</protein>
<sequence length="203" mass="23827">MTAWRRDVSSELEIREEPSLQDVDLLARLTQYFDSIMQHLRAGHGWFIFNAGGSRGTRIVTFMLGRLSEYQPLITYYYIPWRDFALNAYMVEVELQAMSERTLPLQGRAKREYDIATRISRDSMARMIISDLLIIAGVSPHHRHELQFLDQAVERRYVQKLSTILITPAQPHELAAQFEELAPGERVWDRFFTRMYERSLIAM</sequence>
<gene>
    <name evidence="1" type="ORF">ENP34_09510</name>
</gene>
<name>A0A831T963_9BACT</name>
<accession>A0A831T963</accession>
<comment type="caution">
    <text evidence="1">The sequence shown here is derived from an EMBL/GenBank/DDBJ whole genome shotgun (WGS) entry which is preliminary data.</text>
</comment>
<reference evidence="1" key="1">
    <citation type="journal article" date="2020" name="mSystems">
        <title>Genome- and Community-Level Interaction Insights into Carbon Utilization and Element Cycling Functions of Hydrothermarchaeota in Hydrothermal Sediment.</title>
        <authorList>
            <person name="Zhou Z."/>
            <person name="Liu Y."/>
            <person name="Xu W."/>
            <person name="Pan J."/>
            <person name="Luo Z.H."/>
            <person name="Li M."/>
        </authorList>
    </citation>
    <scope>NUCLEOTIDE SEQUENCE [LARGE SCALE GENOMIC DNA]</scope>
    <source>
        <strain evidence="1">SpSt-210</strain>
    </source>
</reference>